<name>A0A7G9SFQ9_9SPHN</name>
<dbReference type="Proteomes" id="UP000515971">
    <property type="component" value="Chromosome"/>
</dbReference>
<feature type="chain" id="PRO_5029002885" description="WGxxGxxG-CTERM domain-containing protein" evidence="2">
    <location>
        <begin position="23"/>
        <end position="104"/>
    </location>
</feature>
<evidence type="ECO:0008006" key="5">
    <source>
        <dbReference type="Google" id="ProtNLM"/>
    </source>
</evidence>
<feature type="signal peptide" evidence="2">
    <location>
        <begin position="1"/>
        <end position="22"/>
    </location>
</feature>
<keyword evidence="4" id="KW-1185">Reference proteome</keyword>
<sequence>MMRYATPLMIALAFAVSAPALAQETNAADNAMANAADPAAIEANAMAVDPALANDVAMAPAPAPATDPSLAPTAAPEEDNDGGGFPWGLLGLLGLVGLIPRSRN</sequence>
<dbReference type="KEGG" id="slut:H9L13_08265"/>
<dbReference type="NCBIfam" id="NF041742">
    <property type="entry name" value="WGxxGxxG_fam"/>
    <property type="match status" value="1"/>
</dbReference>
<evidence type="ECO:0000256" key="1">
    <source>
        <dbReference type="SAM" id="MobiDB-lite"/>
    </source>
</evidence>
<evidence type="ECO:0000313" key="4">
    <source>
        <dbReference type="Proteomes" id="UP000515971"/>
    </source>
</evidence>
<dbReference type="RefSeq" id="WP_187537276.1">
    <property type="nucleotide sequence ID" value="NZ_BAABJT010000001.1"/>
</dbReference>
<dbReference type="AlphaFoldDB" id="A0A7G9SFQ9"/>
<dbReference type="EMBL" id="CP060718">
    <property type="protein sequence ID" value="QNN66684.1"/>
    <property type="molecule type" value="Genomic_DNA"/>
</dbReference>
<gene>
    <name evidence="3" type="ORF">H9L13_08265</name>
</gene>
<keyword evidence="2" id="KW-0732">Signal</keyword>
<feature type="region of interest" description="Disordered" evidence="1">
    <location>
        <begin position="58"/>
        <end position="81"/>
    </location>
</feature>
<protein>
    <recommendedName>
        <fullName evidence="5">WGxxGxxG-CTERM domain-containing protein</fullName>
    </recommendedName>
</protein>
<evidence type="ECO:0000313" key="3">
    <source>
        <dbReference type="EMBL" id="QNN66684.1"/>
    </source>
</evidence>
<reference evidence="3 4" key="1">
    <citation type="submission" date="2020-08" db="EMBL/GenBank/DDBJ databases">
        <title>Genome sequence of Sphingomonas lutea KCTC 23642T.</title>
        <authorList>
            <person name="Hyun D.-W."/>
            <person name="Bae J.-W."/>
        </authorList>
    </citation>
    <scope>NUCLEOTIDE SEQUENCE [LARGE SCALE GENOMIC DNA]</scope>
    <source>
        <strain evidence="3 4">KCTC 23642</strain>
    </source>
</reference>
<evidence type="ECO:0000256" key="2">
    <source>
        <dbReference type="SAM" id="SignalP"/>
    </source>
</evidence>
<accession>A0A7G9SFQ9</accession>
<feature type="compositionally biased region" description="Low complexity" evidence="1">
    <location>
        <begin position="58"/>
        <end position="75"/>
    </location>
</feature>
<organism evidence="3 4">
    <name type="scientific">Sphingomonas lutea</name>
    <dbReference type="NCBI Taxonomy" id="1045317"/>
    <lineage>
        <taxon>Bacteria</taxon>
        <taxon>Pseudomonadati</taxon>
        <taxon>Pseudomonadota</taxon>
        <taxon>Alphaproteobacteria</taxon>
        <taxon>Sphingomonadales</taxon>
        <taxon>Sphingomonadaceae</taxon>
        <taxon>Sphingomonas</taxon>
    </lineage>
</organism>
<proteinExistence type="predicted"/>